<dbReference type="AlphaFoldDB" id="A0A327YHE5"/>
<dbReference type="GO" id="GO:0003677">
    <property type="term" value="F:DNA binding"/>
    <property type="evidence" value="ECO:0007669"/>
    <property type="project" value="UniProtKB-KW"/>
</dbReference>
<dbReference type="Pfam" id="PF00196">
    <property type="entry name" value="GerE"/>
    <property type="match status" value="1"/>
</dbReference>
<accession>A0A327YHE5</accession>
<dbReference type="GO" id="GO:0000160">
    <property type="term" value="P:phosphorelay signal transduction system"/>
    <property type="evidence" value="ECO:0007669"/>
    <property type="project" value="InterPro"/>
</dbReference>
<evidence type="ECO:0000256" key="1">
    <source>
        <dbReference type="ARBA" id="ARBA00022553"/>
    </source>
</evidence>
<comment type="caution">
    <text evidence="8">The sequence shown here is derived from an EMBL/GenBank/DDBJ whole genome shotgun (WGS) entry which is preliminary data.</text>
</comment>
<feature type="domain" description="HTH luxR-type" evidence="6">
    <location>
        <begin position="150"/>
        <end position="215"/>
    </location>
</feature>
<keyword evidence="1 5" id="KW-0597">Phosphoprotein</keyword>
<name>A0A327YHE5_9FLAO</name>
<dbReference type="PROSITE" id="PS50043">
    <property type="entry name" value="HTH_LUXR_2"/>
    <property type="match status" value="1"/>
</dbReference>
<dbReference type="PROSITE" id="PS50110">
    <property type="entry name" value="RESPONSE_REGULATORY"/>
    <property type="match status" value="1"/>
</dbReference>
<evidence type="ECO:0000256" key="4">
    <source>
        <dbReference type="ARBA" id="ARBA00023163"/>
    </source>
</evidence>
<gene>
    <name evidence="8" type="ORF">B0I03_10912</name>
</gene>
<organism evidence="8 9">
    <name type="scientific">Flavobacterium aquaticum</name>
    <dbReference type="NCBI Taxonomy" id="1236486"/>
    <lineage>
        <taxon>Bacteria</taxon>
        <taxon>Pseudomonadati</taxon>
        <taxon>Bacteroidota</taxon>
        <taxon>Flavobacteriia</taxon>
        <taxon>Flavobacteriales</taxon>
        <taxon>Flavobacteriaceae</taxon>
        <taxon>Flavobacterium</taxon>
    </lineage>
</organism>
<feature type="modified residue" description="4-aspartylphosphate" evidence="5">
    <location>
        <position position="59"/>
    </location>
</feature>
<dbReference type="CDD" id="cd17535">
    <property type="entry name" value="REC_NarL-like"/>
    <property type="match status" value="1"/>
</dbReference>
<dbReference type="CDD" id="cd06170">
    <property type="entry name" value="LuxR_C_like"/>
    <property type="match status" value="1"/>
</dbReference>
<evidence type="ECO:0000256" key="5">
    <source>
        <dbReference type="PROSITE-ProRule" id="PRU00169"/>
    </source>
</evidence>
<sequence length="228" mass="25889">MENKVKIILADDEELFRKGIYFLLQREPNFEIIFEASNGSELVEHLKTTTELPDIIMMDLKMPLLNGVEATKLIHKDFPAIRIIALTSYNTKSFIANMINVGAASYLVKNASPIDMIKTVNEVAQKGFYYNEIVMEVIHQNMISNATSRTVLDEDFLTEREKEVLELICKQYSSSEIGEMLSLSTRTVDGHRNNLLLKTNSKNMAGLVIFAIQNKIINLEDSHNDIES</sequence>
<dbReference type="SMART" id="SM00421">
    <property type="entry name" value="HTH_LUXR"/>
    <property type="match status" value="1"/>
</dbReference>
<keyword evidence="2" id="KW-0805">Transcription regulation</keyword>
<dbReference type="InterPro" id="IPR011006">
    <property type="entry name" value="CheY-like_superfamily"/>
</dbReference>
<dbReference type="Pfam" id="PF00072">
    <property type="entry name" value="Response_reg"/>
    <property type="match status" value="1"/>
</dbReference>
<dbReference type="Proteomes" id="UP000249620">
    <property type="component" value="Unassembled WGS sequence"/>
</dbReference>
<dbReference type="InterPro" id="IPR016032">
    <property type="entry name" value="Sig_transdc_resp-reg_C-effctor"/>
</dbReference>
<dbReference type="EMBL" id="QLMI01000009">
    <property type="protein sequence ID" value="RAK19752.1"/>
    <property type="molecule type" value="Genomic_DNA"/>
</dbReference>
<dbReference type="GO" id="GO:0006355">
    <property type="term" value="P:regulation of DNA-templated transcription"/>
    <property type="evidence" value="ECO:0007669"/>
    <property type="project" value="InterPro"/>
</dbReference>
<dbReference type="OrthoDB" id="9797341at2"/>
<dbReference type="SUPFAM" id="SSF46894">
    <property type="entry name" value="C-terminal effector domain of the bipartite response regulators"/>
    <property type="match status" value="1"/>
</dbReference>
<keyword evidence="4" id="KW-0804">Transcription</keyword>
<dbReference type="PANTHER" id="PTHR43214:SF41">
    <property type="entry name" value="NITRATE_NITRITE RESPONSE REGULATOR PROTEIN NARP"/>
    <property type="match status" value="1"/>
</dbReference>
<keyword evidence="3" id="KW-0238">DNA-binding</keyword>
<evidence type="ECO:0000313" key="9">
    <source>
        <dbReference type="Proteomes" id="UP000249620"/>
    </source>
</evidence>
<dbReference type="SUPFAM" id="SSF52172">
    <property type="entry name" value="CheY-like"/>
    <property type="match status" value="1"/>
</dbReference>
<dbReference type="InterPro" id="IPR039420">
    <property type="entry name" value="WalR-like"/>
</dbReference>
<dbReference type="InterPro" id="IPR058245">
    <property type="entry name" value="NreC/VraR/RcsB-like_REC"/>
</dbReference>
<dbReference type="SMART" id="SM00448">
    <property type="entry name" value="REC"/>
    <property type="match status" value="1"/>
</dbReference>
<dbReference type="Gene3D" id="3.40.50.2300">
    <property type="match status" value="1"/>
</dbReference>
<dbReference type="InterPro" id="IPR000792">
    <property type="entry name" value="Tscrpt_reg_LuxR_C"/>
</dbReference>
<feature type="domain" description="Response regulatory" evidence="7">
    <location>
        <begin position="6"/>
        <end position="124"/>
    </location>
</feature>
<dbReference type="RefSeq" id="WP_111567736.1">
    <property type="nucleotide sequence ID" value="NZ_QLMI01000009.1"/>
</dbReference>
<reference evidence="8 9" key="1">
    <citation type="submission" date="2018-06" db="EMBL/GenBank/DDBJ databases">
        <title>Genomic Encyclopedia of Type Strains, Phase III (KMG-III): the genomes of soil and plant-associated and newly described type strains.</title>
        <authorList>
            <person name="Whitman W."/>
        </authorList>
    </citation>
    <scope>NUCLEOTIDE SEQUENCE [LARGE SCALE GENOMIC DNA]</scope>
    <source>
        <strain evidence="8 9">CGMCC 1.12398</strain>
    </source>
</reference>
<dbReference type="PRINTS" id="PR00038">
    <property type="entry name" value="HTHLUXR"/>
</dbReference>
<dbReference type="PANTHER" id="PTHR43214">
    <property type="entry name" value="TWO-COMPONENT RESPONSE REGULATOR"/>
    <property type="match status" value="1"/>
</dbReference>
<evidence type="ECO:0000259" key="7">
    <source>
        <dbReference type="PROSITE" id="PS50110"/>
    </source>
</evidence>
<evidence type="ECO:0000313" key="8">
    <source>
        <dbReference type="EMBL" id="RAK19752.1"/>
    </source>
</evidence>
<evidence type="ECO:0000256" key="2">
    <source>
        <dbReference type="ARBA" id="ARBA00023015"/>
    </source>
</evidence>
<protein>
    <submittedName>
        <fullName evidence="8">LuxR family two component transcriptional regulator</fullName>
    </submittedName>
</protein>
<dbReference type="InterPro" id="IPR001789">
    <property type="entry name" value="Sig_transdc_resp-reg_receiver"/>
</dbReference>
<evidence type="ECO:0000259" key="6">
    <source>
        <dbReference type="PROSITE" id="PS50043"/>
    </source>
</evidence>
<evidence type="ECO:0000256" key="3">
    <source>
        <dbReference type="ARBA" id="ARBA00023125"/>
    </source>
</evidence>
<keyword evidence="9" id="KW-1185">Reference proteome</keyword>
<proteinExistence type="predicted"/>